<evidence type="ECO:0000259" key="2">
    <source>
        <dbReference type="PROSITE" id="PS50090"/>
    </source>
</evidence>
<dbReference type="SUPFAM" id="SSF56219">
    <property type="entry name" value="DNase I-like"/>
    <property type="match status" value="1"/>
</dbReference>
<reference evidence="3" key="1">
    <citation type="submission" date="2021-03" db="EMBL/GenBank/DDBJ databases">
        <authorList>
            <person name="Bekaert M."/>
        </authorList>
    </citation>
    <scope>NUCLEOTIDE SEQUENCE</scope>
</reference>
<feature type="region of interest" description="Disordered" evidence="1">
    <location>
        <begin position="656"/>
        <end position="676"/>
    </location>
</feature>
<evidence type="ECO:0000256" key="1">
    <source>
        <dbReference type="SAM" id="MobiDB-lite"/>
    </source>
</evidence>
<keyword evidence="4" id="KW-1185">Reference proteome</keyword>
<dbReference type="AlphaFoldDB" id="A0A8S3R0V6"/>
<dbReference type="OrthoDB" id="1726353at2759"/>
<comment type="caution">
    <text evidence="3">The sequence shown here is derived from an EMBL/GenBank/DDBJ whole genome shotgun (WGS) entry which is preliminary data.</text>
</comment>
<dbReference type="Gene3D" id="1.10.10.60">
    <property type="entry name" value="Homeodomain-like"/>
    <property type="match status" value="1"/>
</dbReference>
<dbReference type="Pfam" id="PF13921">
    <property type="entry name" value="Myb_DNA-bind_6"/>
    <property type="match status" value="1"/>
</dbReference>
<dbReference type="EMBL" id="CAJPWZ010000866">
    <property type="protein sequence ID" value="CAG2201775.1"/>
    <property type="molecule type" value="Genomic_DNA"/>
</dbReference>
<dbReference type="InterPro" id="IPR009057">
    <property type="entry name" value="Homeodomain-like_sf"/>
</dbReference>
<dbReference type="InterPro" id="IPR036691">
    <property type="entry name" value="Endo/exonu/phosph_ase_sf"/>
</dbReference>
<dbReference type="SMART" id="SM00717">
    <property type="entry name" value="SANT"/>
    <property type="match status" value="1"/>
</dbReference>
<evidence type="ECO:0000313" key="4">
    <source>
        <dbReference type="Proteomes" id="UP000683360"/>
    </source>
</evidence>
<evidence type="ECO:0000313" key="3">
    <source>
        <dbReference type="EMBL" id="CAG2201775.1"/>
    </source>
</evidence>
<sequence>MEDHTRCSDTDDPLDSFKLPKGKGGVSILWPSKWSSKIKKLKDGNERVIAVNITATNDICLINAYMPTHTTNSQHEYMECLDIISDIIQKYENTHKIVLAGDLNGTLQTSRANKHDKILRQFTGDVNLTTGVEIENTHTFFHHAGNSSSQIDYILVQDKNLVAEYKIEDKSSANTSAHTIVKMEITCQMTNTRYSSKKNNKAKFKMLWEQIDKESYNNAIQQDINLIEQEKDVNIQLKVLMETLNKAGKRSVPTKLLQTKGPKWKASPEVLIILKSCREIYKKWQDIGKPKEHHLAIELRNEKKKLRSKQRAEHAIDRQTFYQQIMDNPNTQLFYRLINRGRSNSRTTTNCLKIDGEYIFCHEDQRKRFAQYYEDLSVPKEEIYDNSYLNLCKIRQNYVQEALEDVDRNNNYNKWTPEEKENLLATVTECTFNDSTEWKSVTESLNVMFGSNRTAKSCQNQYKRIMAFKDSENKVEMVNASCQTDISLNPNDNFVFMKMDEEILELRTNSSDSHDSVDTAYESESSSSVLRTMLLDDSFLPCLTSTPKKHEKIVDEKGEGKVMPKENKARVGSDHSYISSLQIKPAKRHIGAPGKRVEKFNKIIPHLTDTTKSKVITTKDIVMLRHTMSTTRNTKNMSRIIMSIEPLREAILDNISNSVGDRPNEMRNKKKATPHT</sequence>
<gene>
    <name evidence="3" type="ORF">MEDL_16375</name>
</gene>
<feature type="domain" description="Myb-like" evidence="2">
    <location>
        <begin position="407"/>
        <end position="466"/>
    </location>
</feature>
<dbReference type="Gene3D" id="3.60.10.10">
    <property type="entry name" value="Endonuclease/exonuclease/phosphatase"/>
    <property type="match status" value="1"/>
</dbReference>
<name>A0A8S3R0V6_MYTED</name>
<dbReference type="CDD" id="cd00167">
    <property type="entry name" value="SANT"/>
    <property type="match status" value="1"/>
</dbReference>
<protein>
    <recommendedName>
        <fullName evidence="2">Myb-like domain-containing protein</fullName>
    </recommendedName>
</protein>
<dbReference type="SUPFAM" id="SSF46689">
    <property type="entry name" value="Homeodomain-like"/>
    <property type="match status" value="1"/>
</dbReference>
<dbReference type="InterPro" id="IPR001005">
    <property type="entry name" value="SANT/Myb"/>
</dbReference>
<proteinExistence type="predicted"/>
<dbReference type="PROSITE" id="PS50090">
    <property type="entry name" value="MYB_LIKE"/>
    <property type="match status" value="1"/>
</dbReference>
<dbReference type="Proteomes" id="UP000683360">
    <property type="component" value="Unassembled WGS sequence"/>
</dbReference>
<accession>A0A8S3R0V6</accession>
<organism evidence="3 4">
    <name type="scientific">Mytilus edulis</name>
    <name type="common">Blue mussel</name>
    <dbReference type="NCBI Taxonomy" id="6550"/>
    <lineage>
        <taxon>Eukaryota</taxon>
        <taxon>Metazoa</taxon>
        <taxon>Spiralia</taxon>
        <taxon>Lophotrochozoa</taxon>
        <taxon>Mollusca</taxon>
        <taxon>Bivalvia</taxon>
        <taxon>Autobranchia</taxon>
        <taxon>Pteriomorphia</taxon>
        <taxon>Mytilida</taxon>
        <taxon>Mytiloidea</taxon>
        <taxon>Mytilidae</taxon>
        <taxon>Mytilinae</taxon>
        <taxon>Mytilus</taxon>
    </lineage>
</organism>